<organism evidence="8 9">
    <name type="scientific">Thermocladium modestius</name>
    <dbReference type="NCBI Taxonomy" id="62609"/>
    <lineage>
        <taxon>Archaea</taxon>
        <taxon>Thermoproteota</taxon>
        <taxon>Thermoprotei</taxon>
        <taxon>Thermoproteales</taxon>
        <taxon>Thermoproteaceae</taxon>
        <taxon>Thermocladium</taxon>
    </lineage>
</organism>
<dbReference type="RefSeq" id="WP_188596038.1">
    <property type="nucleotide sequence ID" value="NZ_BMNL01000002.1"/>
</dbReference>
<feature type="transmembrane region" description="Helical" evidence="7">
    <location>
        <begin position="175"/>
        <end position="192"/>
    </location>
</feature>
<comment type="subcellular location">
    <subcellularLocation>
        <location evidence="1">Cell membrane</location>
        <topology evidence="1">Multi-pass membrane protein</topology>
    </subcellularLocation>
</comment>
<evidence type="ECO:0000256" key="1">
    <source>
        <dbReference type="ARBA" id="ARBA00004651"/>
    </source>
</evidence>
<evidence type="ECO:0000256" key="6">
    <source>
        <dbReference type="ARBA" id="ARBA00023136"/>
    </source>
</evidence>
<dbReference type="GO" id="GO:0005886">
    <property type="term" value="C:plasma membrane"/>
    <property type="evidence" value="ECO:0007669"/>
    <property type="project" value="UniProtKB-SubCell"/>
</dbReference>
<keyword evidence="4 7" id="KW-0812">Transmembrane</keyword>
<gene>
    <name evidence="8" type="ORF">GCM10007981_06640</name>
</gene>
<evidence type="ECO:0000313" key="9">
    <source>
        <dbReference type="Proteomes" id="UP000610960"/>
    </source>
</evidence>
<feature type="transmembrane region" description="Helical" evidence="7">
    <location>
        <begin position="294"/>
        <end position="313"/>
    </location>
</feature>
<comment type="caution">
    <text evidence="8">The sequence shown here is derived from an EMBL/GenBank/DDBJ whole genome shotgun (WGS) entry which is preliminary data.</text>
</comment>
<keyword evidence="2" id="KW-1003">Cell membrane</keyword>
<dbReference type="PANTHER" id="PTHR22926:SF3">
    <property type="entry name" value="UNDECAPRENYL-PHOSPHATE ALPHA-N-ACETYLGLUCOSAMINYL 1-PHOSPHATE TRANSFERASE"/>
    <property type="match status" value="1"/>
</dbReference>
<dbReference type="EMBL" id="BMNL01000002">
    <property type="protein sequence ID" value="GGP20066.1"/>
    <property type="molecule type" value="Genomic_DNA"/>
</dbReference>
<dbReference type="AlphaFoldDB" id="A0A830GUC3"/>
<dbReference type="Pfam" id="PF00953">
    <property type="entry name" value="Glycos_transf_4"/>
    <property type="match status" value="1"/>
</dbReference>
<dbReference type="GO" id="GO:0071555">
    <property type="term" value="P:cell wall organization"/>
    <property type="evidence" value="ECO:0007669"/>
    <property type="project" value="TreeGrafter"/>
</dbReference>
<evidence type="ECO:0000256" key="7">
    <source>
        <dbReference type="SAM" id="Phobius"/>
    </source>
</evidence>
<feature type="transmembrane region" description="Helical" evidence="7">
    <location>
        <begin position="199"/>
        <end position="219"/>
    </location>
</feature>
<dbReference type="Proteomes" id="UP000610960">
    <property type="component" value="Unassembled WGS sequence"/>
</dbReference>
<dbReference type="GO" id="GO:0016780">
    <property type="term" value="F:phosphotransferase activity, for other substituted phosphate groups"/>
    <property type="evidence" value="ECO:0007669"/>
    <property type="project" value="InterPro"/>
</dbReference>
<evidence type="ECO:0008006" key="10">
    <source>
        <dbReference type="Google" id="ProtNLM"/>
    </source>
</evidence>
<reference evidence="8" key="1">
    <citation type="journal article" date="2014" name="Int. J. Syst. Evol. Microbiol.">
        <title>Complete genome sequence of Corynebacterium casei LMG S-19264T (=DSM 44701T), isolated from a smear-ripened cheese.</title>
        <authorList>
            <consortium name="US DOE Joint Genome Institute (JGI-PGF)"/>
            <person name="Walter F."/>
            <person name="Albersmeier A."/>
            <person name="Kalinowski J."/>
            <person name="Ruckert C."/>
        </authorList>
    </citation>
    <scope>NUCLEOTIDE SEQUENCE</scope>
    <source>
        <strain evidence="8">JCM 10088</strain>
    </source>
</reference>
<sequence>MELLPVISAAAAEAVALYLIARCRCVLAPDIHKAGQPRIPKIGGLGLIVAIPFLWLLWNPVSSVAVAFFSVPLVMGVVGLLDDVYSINEYVRVAVSLGYPVALYAVGLMPKMIYVPLIGRFSDALLVGAITVASYLIFSNAVNMLDVVNGVVPFSMSLIPLSSLVYGVVAGNETAVYLSIASLVVSLVLFVFNAYPAKLFNGNGGTHVLGAILSGLFLYTGASTFVLMAALPYIINGILIIFSSRGIKGRDKLSRPTKVINGLVYPNENSRGVLTLVKSIVMDGPRDEWGIIKAIYALFLASFVLSLLTIYLWRLI</sequence>
<accession>A0A830GUC3</accession>
<keyword evidence="6 7" id="KW-0472">Membrane</keyword>
<dbReference type="GO" id="GO:0044038">
    <property type="term" value="P:cell wall macromolecule biosynthetic process"/>
    <property type="evidence" value="ECO:0007669"/>
    <property type="project" value="TreeGrafter"/>
</dbReference>
<evidence type="ECO:0000256" key="5">
    <source>
        <dbReference type="ARBA" id="ARBA00022989"/>
    </source>
</evidence>
<feature type="transmembrane region" description="Helical" evidence="7">
    <location>
        <begin position="39"/>
        <end position="58"/>
    </location>
</feature>
<feature type="transmembrane region" description="Helical" evidence="7">
    <location>
        <begin position="64"/>
        <end position="81"/>
    </location>
</feature>
<dbReference type="InterPro" id="IPR000715">
    <property type="entry name" value="Glycosyl_transferase_4"/>
</dbReference>
<feature type="transmembrane region" description="Helical" evidence="7">
    <location>
        <begin position="121"/>
        <end position="138"/>
    </location>
</feature>
<feature type="transmembrane region" description="Helical" evidence="7">
    <location>
        <begin position="93"/>
        <end position="115"/>
    </location>
</feature>
<name>A0A830GUC3_9CREN</name>
<dbReference type="PANTHER" id="PTHR22926">
    <property type="entry name" value="PHOSPHO-N-ACETYLMURAMOYL-PENTAPEPTIDE-TRANSFERASE"/>
    <property type="match status" value="1"/>
</dbReference>
<evidence type="ECO:0000313" key="8">
    <source>
        <dbReference type="EMBL" id="GGP20066.1"/>
    </source>
</evidence>
<evidence type="ECO:0000256" key="4">
    <source>
        <dbReference type="ARBA" id="ARBA00022692"/>
    </source>
</evidence>
<evidence type="ECO:0000256" key="2">
    <source>
        <dbReference type="ARBA" id="ARBA00022475"/>
    </source>
</evidence>
<feature type="transmembrane region" description="Helical" evidence="7">
    <location>
        <begin position="225"/>
        <end position="242"/>
    </location>
</feature>
<protein>
    <recommendedName>
        <fullName evidence="10">UDP-N-acetylglucosamine--dolichyl-phosphate N-acetylglucosaminephosphotransferase</fullName>
    </recommendedName>
</protein>
<keyword evidence="9" id="KW-1185">Reference proteome</keyword>
<keyword evidence="5 7" id="KW-1133">Transmembrane helix</keyword>
<dbReference type="OrthoDB" id="34534at2157"/>
<evidence type="ECO:0000256" key="3">
    <source>
        <dbReference type="ARBA" id="ARBA00022679"/>
    </source>
</evidence>
<feature type="transmembrane region" description="Helical" evidence="7">
    <location>
        <begin position="150"/>
        <end position="169"/>
    </location>
</feature>
<keyword evidence="3" id="KW-0808">Transferase</keyword>
<proteinExistence type="predicted"/>
<feature type="transmembrane region" description="Helical" evidence="7">
    <location>
        <begin position="6"/>
        <end position="27"/>
    </location>
</feature>
<reference evidence="8" key="2">
    <citation type="submission" date="2020-09" db="EMBL/GenBank/DDBJ databases">
        <authorList>
            <person name="Sun Q."/>
            <person name="Ohkuma M."/>
        </authorList>
    </citation>
    <scope>NUCLEOTIDE SEQUENCE</scope>
    <source>
        <strain evidence="8">JCM 10088</strain>
    </source>
</reference>